<dbReference type="AlphaFoldDB" id="A0A2R6NHZ6"/>
<dbReference type="Proteomes" id="UP000186601">
    <property type="component" value="Unassembled WGS sequence"/>
</dbReference>
<gene>
    <name evidence="1" type="ORF">PHLCEN_2v12121</name>
</gene>
<name>A0A2R6NHZ6_9APHY</name>
<evidence type="ECO:0000313" key="1">
    <source>
        <dbReference type="EMBL" id="PSR72017.1"/>
    </source>
</evidence>
<keyword evidence="2" id="KW-1185">Reference proteome</keyword>
<accession>A0A2R6NHZ6</accession>
<proteinExistence type="predicted"/>
<dbReference type="OrthoDB" id="2962696at2759"/>
<dbReference type="EMBL" id="MLYV02001229">
    <property type="protein sequence ID" value="PSR72017.1"/>
    <property type="molecule type" value="Genomic_DNA"/>
</dbReference>
<sequence length="51" mass="5703">MTDGLLTDEQLKASVPMQREGNIDDMAGIILFLANLKTSSKRKYGIDLYQV</sequence>
<protein>
    <submittedName>
        <fullName evidence="1">Uncharacterized protein</fullName>
    </submittedName>
</protein>
<reference evidence="1 2" key="1">
    <citation type="submission" date="2018-02" db="EMBL/GenBank/DDBJ databases">
        <title>Genome sequence of the basidiomycete white-rot fungus Phlebia centrifuga.</title>
        <authorList>
            <person name="Granchi Z."/>
            <person name="Peng M."/>
            <person name="de Vries R.P."/>
            <person name="Hilden K."/>
            <person name="Makela M.R."/>
            <person name="Grigoriev I."/>
            <person name="Riley R."/>
        </authorList>
    </citation>
    <scope>NUCLEOTIDE SEQUENCE [LARGE SCALE GENOMIC DNA]</scope>
    <source>
        <strain evidence="1 2">FBCC195</strain>
    </source>
</reference>
<comment type="caution">
    <text evidence="1">The sequence shown here is derived from an EMBL/GenBank/DDBJ whole genome shotgun (WGS) entry which is preliminary data.</text>
</comment>
<organism evidence="1 2">
    <name type="scientific">Hermanssonia centrifuga</name>
    <dbReference type="NCBI Taxonomy" id="98765"/>
    <lineage>
        <taxon>Eukaryota</taxon>
        <taxon>Fungi</taxon>
        <taxon>Dikarya</taxon>
        <taxon>Basidiomycota</taxon>
        <taxon>Agaricomycotina</taxon>
        <taxon>Agaricomycetes</taxon>
        <taxon>Polyporales</taxon>
        <taxon>Meruliaceae</taxon>
        <taxon>Hermanssonia</taxon>
    </lineage>
</organism>
<evidence type="ECO:0000313" key="2">
    <source>
        <dbReference type="Proteomes" id="UP000186601"/>
    </source>
</evidence>